<gene>
    <name evidence="1" type="ORF">TTHERM_000621229</name>
</gene>
<accession>W7XJ79</accession>
<evidence type="ECO:0000313" key="2">
    <source>
        <dbReference type="Proteomes" id="UP000009168"/>
    </source>
</evidence>
<reference evidence="2" key="1">
    <citation type="journal article" date="2006" name="PLoS Biol.">
        <title>Macronuclear genome sequence of the ciliate Tetrahymena thermophila, a model eukaryote.</title>
        <authorList>
            <person name="Eisen J.A."/>
            <person name="Coyne R.S."/>
            <person name="Wu M."/>
            <person name="Wu D."/>
            <person name="Thiagarajan M."/>
            <person name="Wortman J.R."/>
            <person name="Badger J.H."/>
            <person name="Ren Q."/>
            <person name="Amedeo P."/>
            <person name="Jones K.M."/>
            <person name="Tallon L.J."/>
            <person name="Delcher A.L."/>
            <person name="Salzberg S.L."/>
            <person name="Silva J.C."/>
            <person name="Haas B.J."/>
            <person name="Majoros W.H."/>
            <person name="Farzad M."/>
            <person name="Carlton J.M."/>
            <person name="Smith R.K. Jr."/>
            <person name="Garg J."/>
            <person name="Pearlman R.E."/>
            <person name="Karrer K.M."/>
            <person name="Sun L."/>
            <person name="Manning G."/>
            <person name="Elde N.C."/>
            <person name="Turkewitz A.P."/>
            <person name="Asai D.J."/>
            <person name="Wilkes D.E."/>
            <person name="Wang Y."/>
            <person name="Cai H."/>
            <person name="Collins K."/>
            <person name="Stewart B.A."/>
            <person name="Lee S.R."/>
            <person name="Wilamowska K."/>
            <person name="Weinberg Z."/>
            <person name="Ruzzo W.L."/>
            <person name="Wloga D."/>
            <person name="Gaertig J."/>
            <person name="Frankel J."/>
            <person name="Tsao C.-C."/>
            <person name="Gorovsky M.A."/>
            <person name="Keeling P.J."/>
            <person name="Waller R.F."/>
            <person name="Patron N.J."/>
            <person name="Cherry J.M."/>
            <person name="Stover N.A."/>
            <person name="Krieger C.J."/>
            <person name="del Toro C."/>
            <person name="Ryder H.F."/>
            <person name="Williamson S.C."/>
            <person name="Barbeau R.A."/>
            <person name="Hamilton E.P."/>
            <person name="Orias E."/>
        </authorList>
    </citation>
    <scope>NUCLEOTIDE SEQUENCE [LARGE SCALE GENOMIC DNA]</scope>
    <source>
        <strain evidence="2">SB210</strain>
    </source>
</reference>
<keyword evidence="2" id="KW-1185">Reference proteome</keyword>
<dbReference type="KEGG" id="tet:TTHERM_000621229"/>
<dbReference type="InParanoid" id="W7XJ79"/>
<proteinExistence type="predicted"/>
<name>W7XJ79_TETTS</name>
<organism evidence="1 2">
    <name type="scientific">Tetrahymena thermophila (strain SB210)</name>
    <dbReference type="NCBI Taxonomy" id="312017"/>
    <lineage>
        <taxon>Eukaryota</taxon>
        <taxon>Sar</taxon>
        <taxon>Alveolata</taxon>
        <taxon>Ciliophora</taxon>
        <taxon>Intramacronucleata</taxon>
        <taxon>Oligohymenophorea</taxon>
        <taxon>Hymenostomatida</taxon>
        <taxon>Tetrahymenina</taxon>
        <taxon>Tetrahymenidae</taxon>
        <taxon>Tetrahymena</taxon>
    </lineage>
</organism>
<evidence type="ECO:0000313" key="1">
    <source>
        <dbReference type="EMBL" id="EWS73929.1"/>
    </source>
</evidence>
<dbReference type="AlphaFoldDB" id="W7XJ79"/>
<dbReference type="Proteomes" id="UP000009168">
    <property type="component" value="Unassembled WGS sequence"/>
</dbReference>
<protein>
    <submittedName>
        <fullName evidence="1">Uncharacterized protein</fullName>
    </submittedName>
</protein>
<dbReference type="RefSeq" id="XP_012653551.1">
    <property type="nucleotide sequence ID" value="XM_012798097.1"/>
</dbReference>
<dbReference type="GeneID" id="24439854"/>
<sequence length="116" mass="14098">MAFKVLFGFINYKILNVNQHKVKIIFQLHEYKKYKLKILISQSQLFIQIVGKKYTIYSEQSEQIQSKFYSQFQQSCSQVWGSQSKSRKQNIFYVFQLEQVNKYLLMYVNWQVVFNQ</sequence>
<dbReference type="EMBL" id="GG662661">
    <property type="protein sequence ID" value="EWS73929.1"/>
    <property type="molecule type" value="Genomic_DNA"/>
</dbReference>